<feature type="compositionally biased region" description="Low complexity" evidence="1">
    <location>
        <begin position="135"/>
        <end position="165"/>
    </location>
</feature>
<dbReference type="AlphaFoldDB" id="A0A9P4QAL0"/>
<feature type="region of interest" description="Disordered" evidence="1">
    <location>
        <begin position="96"/>
        <end position="165"/>
    </location>
</feature>
<feature type="compositionally biased region" description="Basic and acidic residues" evidence="1">
    <location>
        <begin position="267"/>
        <end position="286"/>
    </location>
</feature>
<feature type="compositionally biased region" description="Polar residues" evidence="1">
    <location>
        <begin position="171"/>
        <end position="183"/>
    </location>
</feature>
<evidence type="ECO:0008006" key="4">
    <source>
        <dbReference type="Google" id="ProtNLM"/>
    </source>
</evidence>
<accession>A0A9P4QAL0</accession>
<feature type="compositionally biased region" description="Polar residues" evidence="1">
    <location>
        <begin position="426"/>
        <end position="436"/>
    </location>
</feature>
<evidence type="ECO:0000313" key="3">
    <source>
        <dbReference type="Proteomes" id="UP000799441"/>
    </source>
</evidence>
<dbReference type="Gene3D" id="6.10.280.230">
    <property type="match status" value="1"/>
</dbReference>
<proteinExistence type="predicted"/>
<evidence type="ECO:0000313" key="2">
    <source>
        <dbReference type="EMBL" id="KAF2722859.1"/>
    </source>
</evidence>
<feature type="region of interest" description="Disordered" evidence="1">
    <location>
        <begin position="329"/>
        <end position="436"/>
    </location>
</feature>
<feature type="region of interest" description="Disordered" evidence="1">
    <location>
        <begin position="171"/>
        <end position="190"/>
    </location>
</feature>
<dbReference type="Proteomes" id="UP000799441">
    <property type="component" value="Unassembled WGS sequence"/>
</dbReference>
<organism evidence="2 3">
    <name type="scientific">Polychaeton citri CBS 116435</name>
    <dbReference type="NCBI Taxonomy" id="1314669"/>
    <lineage>
        <taxon>Eukaryota</taxon>
        <taxon>Fungi</taxon>
        <taxon>Dikarya</taxon>
        <taxon>Ascomycota</taxon>
        <taxon>Pezizomycotina</taxon>
        <taxon>Dothideomycetes</taxon>
        <taxon>Dothideomycetidae</taxon>
        <taxon>Capnodiales</taxon>
        <taxon>Capnodiaceae</taxon>
        <taxon>Polychaeton</taxon>
    </lineage>
</organism>
<protein>
    <recommendedName>
        <fullName evidence="4">Peroxin 20</fullName>
    </recommendedName>
</protein>
<dbReference type="OrthoDB" id="5407351at2759"/>
<feature type="region of interest" description="Disordered" evidence="1">
    <location>
        <begin position="1"/>
        <end position="64"/>
    </location>
</feature>
<comment type="caution">
    <text evidence="2">The sequence shown here is derived from an EMBL/GenBank/DDBJ whole genome shotgun (WGS) entry which is preliminary data.</text>
</comment>
<dbReference type="EMBL" id="MU003780">
    <property type="protein sequence ID" value="KAF2722859.1"/>
    <property type="molecule type" value="Genomic_DNA"/>
</dbReference>
<feature type="compositionally biased region" description="Polar residues" evidence="1">
    <location>
        <begin position="338"/>
        <end position="364"/>
    </location>
</feature>
<feature type="compositionally biased region" description="Polar residues" evidence="1">
    <location>
        <begin position="10"/>
        <end position="47"/>
    </location>
</feature>
<feature type="region of interest" description="Disordered" evidence="1">
    <location>
        <begin position="267"/>
        <end position="291"/>
    </location>
</feature>
<gene>
    <name evidence="2" type="ORF">K431DRAFT_283683</name>
</gene>
<evidence type="ECO:0000256" key="1">
    <source>
        <dbReference type="SAM" id="MobiDB-lite"/>
    </source>
</evidence>
<reference evidence="2" key="1">
    <citation type="journal article" date="2020" name="Stud. Mycol.">
        <title>101 Dothideomycetes genomes: a test case for predicting lifestyles and emergence of pathogens.</title>
        <authorList>
            <person name="Haridas S."/>
            <person name="Albert R."/>
            <person name="Binder M."/>
            <person name="Bloem J."/>
            <person name="Labutti K."/>
            <person name="Salamov A."/>
            <person name="Andreopoulos B."/>
            <person name="Baker S."/>
            <person name="Barry K."/>
            <person name="Bills G."/>
            <person name="Bluhm B."/>
            <person name="Cannon C."/>
            <person name="Castanera R."/>
            <person name="Culley D."/>
            <person name="Daum C."/>
            <person name="Ezra D."/>
            <person name="Gonzalez J."/>
            <person name="Henrissat B."/>
            <person name="Kuo A."/>
            <person name="Liang C."/>
            <person name="Lipzen A."/>
            <person name="Lutzoni F."/>
            <person name="Magnuson J."/>
            <person name="Mondo S."/>
            <person name="Nolan M."/>
            <person name="Ohm R."/>
            <person name="Pangilinan J."/>
            <person name="Park H.-J."/>
            <person name="Ramirez L."/>
            <person name="Alfaro M."/>
            <person name="Sun H."/>
            <person name="Tritt A."/>
            <person name="Yoshinaga Y."/>
            <person name="Zwiers L.-H."/>
            <person name="Turgeon B."/>
            <person name="Goodwin S."/>
            <person name="Spatafora J."/>
            <person name="Crous P."/>
            <person name="Grigoriev I."/>
        </authorList>
    </citation>
    <scope>NUCLEOTIDE SEQUENCE</scope>
    <source>
        <strain evidence="2">CBS 116435</strain>
    </source>
</reference>
<keyword evidence="3" id="KW-1185">Reference proteome</keyword>
<sequence>MSDAVCGPSNPLQQFKQQTQLDRSLQQDRLSTRHSPASQGFRSQNPNAGLLDPEFEAFQAGIPTAPEAHHFQPFQPQHAAQFPSGNQAPSWATDFQRMSISSPPPHLQQQQQPHHFGQDGRASSATPNWAYDFRSQLQSTPPQQQHQFSSPSPFQYQPPQFGFTGFQSQVSQQPRFATDSTISKGKERAAEQFDDEAFARAFDLAAENIPEEAKMGGVPDEGIALQDAVQREQQLQQEQLENEEVDARVIEEHENAVIERFRELDRRLDQMPHEEQQAEQKPQHSLEDDDALAATAQELLQKVEHNQTDKFRNSQFLGLMRKLADREVKVEGDKMVETGNTSSRLSPESASEHISASSFASQTQHRFDNSEQRPAPLTDMQPPDPILSPSRSTQTATAIPYGEQDHDASRYQPNPEDGQAVVDLLNQPSHTQDIGA</sequence>
<name>A0A9P4QAL0_9PEZI</name>